<organism evidence="3 4">
    <name type="scientific">Sphingomonas longa</name>
    <dbReference type="NCBI Taxonomy" id="2778730"/>
    <lineage>
        <taxon>Bacteria</taxon>
        <taxon>Pseudomonadati</taxon>
        <taxon>Pseudomonadota</taxon>
        <taxon>Alphaproteobacteria</taxon>
        <taxon>Sphingomonadales</taxon>
        <taxon>Sphingomonadaceae</taxon>
        <taxon>Sphingomonas</taxon>
    </lineage>
</organism>
<feature type="region of interest" description="Disordered" evidence="1">
    <location>
        <begin position="355"/>
        <end position="379"/>
    </location>
</feature>
<feature type="chain" id="PRO_5045952457" evidence="2">
    <location>
        <begin position="28"/>
        <end position="379"/>
    </location>
</feature>
<evidence type="ECO:0000256" key="2">
    <source>
        <dbReference type="SAM" id="SignalP"/>
    </source>
</evidence>
<dbReference type="InterPro" id="IPR009560">
    <property type="entry name" value="DUF1176"/>
</dbReference>
<proteinExistence type="predicted"/>
<sequence>MRSVARRSLALPCALALPIAIAVPASAHPAFPPGIQPVYREIGDWLIACDNTRQCVAKYVLGDHDDDTNPYDEDAGIVIERAAGPAGDLSVDVTSGYGFDPITLRIDDAMPRHRPQWQRSDENRGASIDGDDALAFVRELRDAKTASWSGEGHTSRVPLRGLAAVLIAMDEAQGRIGNVSALGRPGTRPAASTPAPILPPIIRQGPEPAPLANPAALAGTVRRLQARALAAHECDREAGVGDSADPLDASSAIVLLGCGRFAYQSSVLAFVVPRASPGKARLLVLPDPLPSTPPDPESRGEYVEGSYDAARRVFGEYAKGRGMADCGSAQEWTYDGTGFRLSSLTLQQRCGGGPGDWPTLFRTRAQPSPDEARHSSPAR</sequence>
<evidence type="ECO:0000313" key="3">
    <source>
        <dbReference type="EMBL" id="MBM6577621.1"/>
    </source>
</evidence>
<dbReference type="Proteomes" id="UP000763641">
    <property type="component" value="Unassembled WGS sequence"/>
</dbReference>
<evidence type="ECO:0000313" key="4">
    <source>
        <dbReference type="Proteomes" id="UP000763641"/>
    </source>
</evidence>
<dbReference type="RefSeq" id="WP_204199724.1">
    <property type="nucleotide sequence ID" value="NZ_JAFEMC010000004.1"/>
</dbReference>
<accession>A0ABS2DC43</accession>
<reference evidence="3 4" key="1">
    <citation type="submission" date="2020-12" db="EMBL/GenBank/DDBJ databases">
        <title>Sphingomonas sp.</title>
        <authorList>
            <person name="Kim M.K."/>
        </authorList>
    </citation>
    <scope>NUCLEOTIDE SEQUENCE [LARGE SCALE GENOMIC DNA]</scope>
    <source>
        <strain evidence="3 4">BT552</strain>
    </source>
</reference>
<feature type="compositionally biased region" description="Basic and acidic residues" evidence="1">
    <location>
        <begin position="370"/>
        <end position="379"/>
    </location>
</feature>
<gene>
    <name evidence="3" type="ORF">ILT43_14660</name>
</gene>
<keyword evidence="2" id="KW-0732">Signal</keyword>
<protein>
    <submittedName>
        <fullName evidence="3">DUF1176 domain-containing protein</fullName>
    </submittedName>
</protein>
<feature type="signal peptide" evidence="2">
    <location>
        <begin position="1"/>
        <end position="27"/>
    </location>
</feature>
<dbReference type="Pfam" id="PF06674">
    <property type="entry name" value="DUF1176"/>
    <property type="match status" value="1"/>
</dbReference>
<evidence type="ECO:0000256" key="1">
    <source>
        <dbReference type="SAM" id="MobiDB-lite"/>
    </source>
</evidence>
<keyword evidence="4" id="KW-1185">Reference proteome</keyword>
<dbReference type="EMBL" id="JAFEMC010000004">
    <property type="protein sequence ID" value="MBM6577621.1"/>
    <property type="molecule type" value="Genomic_DNA"/>
</dbReference>
<name>A0ABS2DC43_9SPHN</name>
<comment type="caution">
    <text evidence="3">The sequence shown here is derived from an EMBL/GenBank/DDBJ whole genome shotgun (WGS) entry which is preliminary data.</text>
</comment>